<dbReference type="Proteomes" id="UP000028782">
    <property type="component" value="Chromosome"/>
</dbReference>
<reference evidence="1 2" key="1">
    <citation type="journal article" date="2014" name="Genome Announc.">
        <title>Complete Genome Sequence of Polychlorinated Biphenyl Degrader Comamonas testosteroni TK102 (NBRC 109938).</title>
        <authorList>
            <person name="Fukuda K."/>
            <person name="Hosoyama A."/>
            <person name="Tsuchikane K."/>
            <person name="Ohji S."/>
            <person name="Yamazoe A."/>
            <person name="Fujita N."/>
            <person name="Shintani M."/>
            <person name="Kimbara K."/>
        </authorList>
    </citation>
    <scope>NUCLEOTIDE SEQUENCE [LARGE SCALE GENOMIC DNA]</scope>
    <source>
        <strain evidence="1">TK102</strain>
    </source>
</reference>
<proteinExistence type="predicted"/>
<name>A0A076PUT5_COMTE</name>
<sequence>MTDHIVPVDIHTNPQLNFLLLTEVIRAIETEVGIDQLLQMGCDAELIDQLRHRKTRDILDISTKLTRVKLVFSPGELRQQLEGLDRQRQDDALCEYFVRNGASRALITRLFKRSADDIRRMRELVGGSVTGGRAKLPKKFDVRDQIHQAWAEITSQSAPGKSLRDWIFELHSRFAEYTIDSLYSTLKEFEDEDSLALPRRNAFPVGK</sequence>
<protein>
    <recommendedName>
        <fullName evidence="3">DUF2857 domain-containing protein</fullName>
    </recommendedName>
</protein>
<dbReference type="RefSeq" id="WP_003054944.1">
    <property type="nucleotide sequence ID" value="NZ_CP006704.1"/>
</dbReference>
<dbReference type="EMBL" id="CP006704">
    <property type="protein sequence ID" value="AIJ47092.1"/>
    <property type="molecule type" value="Genomic_DNA"/>
</dbReference>
<evidence type="ECO:0008006" key="3">
    <source>
        <dbReference type="Google" id="ProtNLM"/>
    </source>
</evidence>
<dbReference type="Pfam" id="PF11198">
    <property type="entry name" value="DUF2857"/>
    <property type="match status" value="1"/>
</dbReference>
<evidence type="ECO:0000313" key="1">
    <source>
        <dbReference type="EMBL" id="AIJ47092.1"/>
    </source>
</evidence>
<dbReference type="HOGENOM" id="CLU_1330131_0_0_4"/>
<dbReference type="KEGG" id="ctes:O987_14905"/>
<evidence type="ECO:0000313" key="2">
    <source>
        <dbReference type="Proteomes" id="UP000028782"/>
    </source>
</evidence>
<dbReference type="AlphaFoldDB" id="A0A076PUT5"/>
<dbReference type="InterPro" id="IPR021364">
    <property type="entry name" value="DUF2857"/>
</dbReference>
<organism evidence="1 2">
    <name type="scientific">Comamonas testosteroni TK102</name>
    <dbReference type="NCBI Taxonomy" id="1392005"/>
    <lineage>
        <taxon>Bacteria</taxon>
        <taxon>Pseudomonadati</taxon>
        <taxon>Pseudomonadota</taxon>
        <taxon>Betaproteobacteria</taxon>
        <taxon>Burkholderiales</taxon>
        <taxon>Comamonadaceae</taxon>
        <taxon>Comamonas</taxon>
    </lineage>
</organism>
<gene>
    <name evidence="1" type="ORF">O987_14905</name>
</gene>
<accession>A0A076PUT5</accession>